<evidence type="ECO:0000313" key="1">
    <source>
        <dbReference type="EMBL" id="MBC8588756.1"/>
    </source>
</evidence>
<dbReference type="RefSeq" id="WP_262430208.1">
    <property type="nucleotide sequence ID" value="NZ_JACRTG010000026.1"/>
</dbReference>
<name>A0A926EW92_9FIRM</name>
<accession>A0A926EW92</accession>
<protein>
    <submittedName>
        <fullName evidence="1">Uncharacterized protein</fullName>
    </submittedName>
</protein>
<organism evidence="1 2">
    <name type="scientific">Paratissierella segnis</name>
    <dbReference type="NCBI Taxonomy" id="2763679"/>
    <lineage>
        <taxon>Bacteria</taxon>
        <taxon>Bacillati</taxon>
        <taxon>Bacillota</taxon>
        <taxon>Tissierellia</taxon>
        <taxon>Tissierellales</taxon>
        <taxon>Tissierellaceae</taxon>
        <taxon>Paratissierella</taxon>
    </lineage>
</organism>
<gene>
    <name evidence="1" type="ORF">H8707_11060</name>
</gene>
<comment type="caution">
    <text evidence="1">The sequence shown here is derived from an EMBL/GenBank/DDBJ whole genome shotgun (WGS) entry which is preliminary data.</text>
</comment>
<dbReference type="EMBL" id="JACRTG010000026">
    <property type="protein sequence ID" value="MBC8588756.1"/>
    <property type="molecule type" value="Genomic_DNA"/>
</dbReference>
<sequence>MDDKRDIIFDKIKDQIKDNDKIEKLEELQDIYKDKSEDEIFIEIIRLNEEMEEALGKDQYNEIFDKLQSIRPYLTKEQNDKLDYVIKTINKNKTGE</sequence>
<dbReference type="Proteomes" id="UP000601171">
    <property type="component" value="Unassembled WGS sequence"/>
</dbReference>
<reference evidence="1" key="1">
    <citation type="submission" date="2020-08" db="EMBL/GenBank/DDBJ databases">
        <title>Genome public.</title>
        <authorList>
            <person name="Liu C."/>
            <person name="Sun Q."/>
        </authorList>
    </citation>
    <scope>NUCLEOTIDE SEQUENCE</scope>
    <source>
        <strain evidence="1">BX21</strain>
    </source>
</reference>
<dbReference type="AlphaFoldDB" id="A0A926EW92"/>
<keyword evidence="2" id="KW-1185">Reference proteome</keyword>
<evidence type="ECO:0000313" key="2">
    <source>
        <dbReference type="Proteomes" id="UP000601171"/>
    </source>
</evidence>
<proteinExistence type="predicted"/>